<comment type="caution">
    <text evidence="2">The sequence shown here is derived from an EMBL/GenBank/DDBJ whole genome shotgun (WGS) entry which is preliminary data.</text>
</comment>
<evidence type="ECO:0000313" key="2">
    <source>
        <dbReference type="EMBL" id="GGK89358.1"/>
    </source>
</evidence>
<protein>
    <submittedName>
        <fullName evidence="2">Uncharacterized protein</fullName>
    </submittedName>
</protein>
<proteinExistence type="predicted"/>
<reference evidence="2" key="1">
    <citation type="journal article" date="2014" name="Int. J. Syst. Evol. Microbiol.">
        <title>Complete genome sequence of Corynebacterium casei LMG S-19264T (=DSM 44701T), isolated from a smear-ripened cheese.</title>
        <authorList>
            <consortium name="US DOE Joint Genome Institute (JGI-PGF)"/>
            <person name="Walter F."/>
            <person name="Albersmeier A."/>
            <person name="Kalinowski J."/>
            <person name="Ruckert C."/>
        </authorList>
    </citation>
    <scope>NUCLEOTIDE SEQUENCE</scope>
    <source>
        <strain evidence="2">CGMCC 4.7299</strain>
    </source>
</reference>
<accession>A0A8J3BXS6</accession>
<organism evidence="2 3">
    <name type="scientific">Mangrovihabitans endophyticus</name>
    <dbReference type="NCBI Taxonomy" id="1751298"/>
    <lineage>
        <taxon>Bacteria</taxon>
        <taxon>Bacillati</taxon>
        <taxon>Actinomycetota</taxon>
        <taxon>Actinomycetes</taxon>
        <taxon>Micromonosporales</taxon>
        <taxon>Micromonosporaceae</taxon>
        <taxon>Mangrovihabitans</taxon>
    </lineage>
</organism>
<evidence type="ECO:0000313" key="3">
    <source>
        <dbReference type="Proteomes" id="UP000656042"/>
    </source>
</evidence>
<gene>
    <name evidence="2" type="ORF">GCM10012284_24170</name>
</gene>
<dbReference type="Proteomes" id="UP000656042">
    <property type="component" value="Unassembled WGS sequence"/>
</dbReference>
<dbReference type="AlphaFoldDB" id="A0A8J3BXS6"/>
<feature type="compositionally biased region" description="Basic residues" evidence="1">
    <location>
        <begin position="155"/>
        <end position="168"/>
    </location>
</feature>
<keyword evidence="3" id="KW-1185">Reference proteome</keyword>
<dbReference type="RefSeq" id="WP_189079260.1">
    <property type="nucleotide sequence ID" value="NZ_BMMX01000008.1"/>
</dbReference>
<reference evidence="2" key="2">
    <citation type="submission" date="2020-09" db="EMBL/GenBank/DDBJ databases">
        <authorList>
            <person name="Sun Q."/>
            <person name="Zhou Y."/>
        </authorList>
    </citation>
    <scope>NUCLEOTIDE SEQUENCE</scope>
    <source>
        <strain evidence="2">CGMCC 4.7299</strain>
    </source>
</reference>
<dbReference type="EMBL" id="BMMX01000008">
    <property type="protein sequence ID" value="GGK89358.1"/>
    <property type="molecule type" value="Genomic_DNA"/>
</dbReference>
<feature type="region of interest" description="Disordered" evidence="1">
    <location>
        <begin position="149"/>
        <end position="168"/>
    </location>
</feature>
<name>A0A8J3BXS6_9ACTN</name>
<sequence>MADETKREEGRKLRERARALAVTSPHLNDDVVVACMDLVGRAGASGFEIGYLHDDVPVAEAGWYAHAQYQGARLIAQDHQSPTGAALALAERLLAGATCRCLQPVTLSDGQAGCRWRLVGQRWEPACDVASIKVSGARGDHAAMRRALAESGNRAQRRAAKRKGGRHG</sequence>
<evidence type="ECO:0000256" key="1">
    <source>
        <dbReference type="SAM" id="MobiDB-lite"/>
    </source>
</evidence>